<dbReference type="EMBL" id="AGJK01000185">
    <property type="protein sequence ID" value="EHP90415.1"/>
    <property type="molecule type" value="Genomic_DNA"/>
</dbReference>
<dbReference type="Proteomes" id="UP000004382">
    <property type="component" value="Unassembled WGS sequence"/>
</dbReference>
<evidence type="ECO:0000313" key="2">
    <source>
        <dbReference type="EMBL" id="EHP90415.1"/>
    </source>
</evidence>
<evidence type="ECO:0000313" key="3">
    <source>
        <dbReference type="Proteomes" id="UP000004382"/>
    </source>
</evidence>
<dbReference type="AlphaFoldDB" id="H1KPZ5"/>
<protein>
    <submittedName>
        <fullName evidence="2">Uncharacterized protein</fullName>
    </submittedName>
</protein>
<name>H1KPZ5_METEX</name>
<proteinExistence type="predicted"/>
<feature type="region of interest" description="Disordered" evidence="1">
    <location>
        <begin position="1"/>
        <end position="36"/>
    </location>
</feature>
<comment type="caution">
    <text evidence="2">The sequence shown here is derived from an EMBL/GenBank/DDBJ whole genome shotgun (WGS) entry which is preliminary data.</text>
</comment>
<reference evidence="2 3" key="1">
    <citation type="submission" date="2011-09" db="EMBL/GenBank/DDBJ databases">
        <title>The draft genome of Methylobacterium extorquens DSM 13060.</title>
        <authorList>
            <consortium name="US DOE Joint Genome Institute (JGI-PGF)"/>
            <person name="Lucas S."/>
            <person name="Han J."/>
            <person name="Lapidus A."/>
            <person name="Cheng J.-F."/>
            <person name="Goodwin L."/>
            <person name="Pitluck S."/>
            <person name="Peters L."/>
            <person name="Land M.L."/>
            <person name="Hauser L."/>
            <person name="Koskimaki J."/>
            <person name="Halonen O."/>
            <person name="Pirttila A."/>
            <person name="Frank C."/>
            <person name="Woyke T.J."/>
        </authorList>
    </citation>
    <scope>NUCLEOTIDE SEQUENCE [LARGE SCALE GENOMIC DNA]</scope>
    <source>
        <strain evidence="2 3">DSM 13060</strain>
    </source>
</reference>
<organism evidence="2 3">
    <name type="scientific">Methylorubrum extorquens DSM 13060</name>
    <dbReference type="NCBI Taxonomy" id="882800"/>
    <lineage>
        <taxon>Bacteria</taxon>
        <taxon>Pseudomonadati</taxon>
        <taxon>Pseudomonadota</taxon>
        <taxon>Alphaproteobacteria</taxon>
        <taxon>Hyphomicrobiales</taxon>
        <taxon>Methylobacteriaceae</taxon>
        <taxon>Methylorubrum</taxon>
    </lineage>
</organism>
<feature type="compositionally biased region" description="Basic and acidic residues" evidence="1">
    <location>
        <begin position="19"/>
        <end position="29"/>
    </location>
</feature>
<evidence type="ECO:0000256" key="1">
    <source>
        <dbReference type="SAM" id="MobiDB-lite"/>
    </source>
</evidence>
<gene>
    <name evidence="2" type="ORF">MetexDRAFT_4708</name>
</gene>
<accession>H1KPZ5</accession>
<sequence>MATNRKEREGAGAMVGFDSRCDERKERDGQPSSGEP</sequence>
<feature type="compositionally biased region" description="Basic and acidic residues" evidence="1">
    <location>
        <begin position="1"/>
        <end position="10"/>
    </location>
</feature>